<comment type="caution">
    <text evidence="1">The sequence shown here is derived from an EMBL/GenBank/DDBJ whole genome shotgun (WGS) entry which is preliminary data.</text>
</comment>
<keyword evidence="2" id="KW-1185">Reference proteome</keyword>
<name>A0A7W6LSH6_9SPHN</name>
<protein>
    <submittedName>
        <fullName evidence="1">Uncharacterized protein</fullName>
    </submittedName>
</protein>
<proteinExistence type="predicted"/>
<dbReference type="EMBL" id="JACIEU010000010">
    <property type="protein sequence ID" value="MBB4148868.1"/>
    <property type="molecule type" value="Genomic_DNA"/>
</dbReference>
<dbReference type="AlphaFoldDB" id="A0A7W6LSH6"/>
<reference evidence="1 2" key="1">
    <citation type="submission" date="2020-08" db="EMBL/GenBank/DDBJ databases">
        <title>Genomic Encyclopedia of Type Strains, Phase IV (KMG-IV): sequencing the most valuable type-strain genomes for metagenomic binning, comparative biology and taxonomic classification.</title>
        <authorList>
            <person name="Goeker M."/>
        </authorList>
    </citation>
    <scope>NUCLEOTIDE SEQUENCE [LARGE SCALE GENOMIC DNA]</scope>
    <source>
        <strain evidence="1 2">DSM 19371</strain>
    </source>
</reference>
<gene>
    <name evidence="1" type="ORF">GGQ90_002653</name>
</gene>
<evidence type="ECO:0000313" key="1">
    <source>
        <dbReference type="EMBL" id="MBB4148868.1"/>
    </source>
</evidence>
<sequence length="39" mass="4251">MAFLARCLDWLCGICASAAQDECVINQLISSVARSRHTP</sequence>
<accession>A0A7W6LSH6</accession>
<evidence type="ECO:0000313" key="2">
    <source>
        <dbReference type="Proteomes" id="UP000590524"/>
    </source>
</evidence>
<organism evidence="1 2">
    <name type="scientific">Sphingobium scionense</name>
    <dbReference type="NCBI Taxonomy" id="1404341"/>
    <lineage>
        <taxon>Bacteria</taxon>
        <taxon>Pseudomonadati</taxon>
        <taxon>Pseudomonadota</taxon>
        <taxon>Alphaproteobacteria</taxon>
        <taxon>Sphingomonadales</taxon>
        <taxon>Sphingomonadaceae</taxon>
        <taxon>Sphingobium</taxon>
    </lineage>
</organism>
<dbReference type="Proteomes" id="UP000590524">
    <property type="component" value="Unassembled WGS sequence"/>
</dbReference>